<dbReference type="AlphaFoldDB" id="X0YZY6"/>
<dbReference type="EMBL" id="BART01008374">
    <property type="protein sequence ID" value="GAG53828.1"/>
    <property type="molecule type" value="Genomic_DNA"/>
</dbReference>
<proteinExistence type="predicted"/>
<name>X0YZY6_9ZZZZ</name>
<organism evidence="1">
    <name type="scientific">marine sediment metagenome</name>
    <dbReference type="NCBI Taxonomy" id="412755"/>
    <lineage>
        <taxon>unclassified sequences</taxon>
        <taxon>metagenomes</taxon>
        <taxon>ecological metagenomes</taxon>
    </lineage>
</organism>
<reference evidence="1" key="1">
    <citation type="journal article" date="2014" name="Front. Microbiol.">
        <title>High frequency of phylogenetically diverse reductive dehalogenase-homologous genes in deep subseafloor sedimentary metagenomes.</title>
        <authorList>
            <person name="Kawai M."/>
            <person name="Futagami T."/>
            <person name="Toyoda A."/>
            <person name="Takaki Y."/>
            <person name="Nishi S."/>
            <person name="Hori S."/>
            <person name="Arai W."/>
            <person name="Tsubouchi T."/>
            <person name="Morono Y."/>
            <person name="Uchiyama I."/>
            <person name="Ito T."/>
            <person name="Fujiyama A."/>
            <person name="Inagaki F."/>
            <person name="Takami H."/>
        </authorList>
    </citation>
    <scope>NUCLEOTIDE SEQUENCE</scope>
    <source>
        <strain evidence="1">Expedition CK06-06</strain>
    </source>
</reference>
<gene>
    <name evidence="1" type="ORF">S01H4_18855</name>
</gene>
<protein>
    <submittedName>
        <fullName evidence="1">Uncharacterized protein</fullName>
    </submittedName>
</protein>
<sequence length="78" mass="8250">MDQVQTIINALQAAQRVGYTEKIAAGGTATIAPLANIYGFGMFSYCGGNELLSTLITDDHLSTWLGMDGSVIDPEIAK</sequence>
<evidence type="ECO:0000313" key="1">
    <source>
        <dbReference type="EMBL" id="GAG53828.1"/>
    </source>
</evidence>
<feature type="non-terminal residue" evidence="1">
    <location>
        <position position="78"/>
    </location>
</feature>
<comment type="caution">
    <text evidence="1">The sequence shown here is derived from an EMBL/GenBank/DDBJ whole genome shotgun (WGS) entry which is preliminary data.</text>
</comment>
<accession>X0YZY6</accession>